<dbReference type="InterPro" id="IPR009014">
    <property type="entry name" value="Transketo_C/PFOR_II"/>
</dbReference>
<dbReference type="EMBL" id="WNLA01000019">
    <property type="protein sequence ID" value="MTW04921.1"/>
    <property type="molecule type" value="Genomic_DNA"/>
</dbReference>
<dbReference type="CDD" id="cd07033">
    <property type="entry name" value="TPP_PYR_DXS_TK_like"/>
    <property type="match status" value="1"/>
</dbReference>
<gene>
    <name evidence="18" type="primary">tkt</name>
    <name evidence="18" type="ORF">GM668_22860</name>
</gene>
<dbReference type="FunFam" id="3.40.50.970:FF:000004">
    <property type="entry name" value="Transketolase"/>
    <property type="match status" value="1"/>
</dbReference>
<feature type="binding site" evidence="15">
    <location>
        <position position="188"/>
    </location>
    <ligand>
        <name>Mg(2+)</name>
        <dbReference type="ChEBI" id="CHEBI:18420"/>
    </ligand>
</feature>
<comment type="caution">
    <text evidence="18">The sequence shown here is derived from an EMBL/GenBank/DDBJ whole genome shotgun (WGS) entry which is preliminary data.</text>
</comment>
<keyword evidence="8 15" id="KW-0460">Magnesium</keyword>
<feature type="binding site" evidence="13">
    <location>
        <position position="463"/>
    </location>
    <ligand>
        <name>substrate</name>
    </ligand>
</feature>
<keyword evidence="6 18" id="KW-0808">Transferase</keyword>
<feature type="binding site" evidence="15">
    <location>
        <position position="190"/>
    </location>
    <ligand>
        <name>Mg(2+)</name>
        <dbReference type="ChEBI" id="CHEBI:18420"/>
    </ligand>
</feature>
<dbReference type="GO" id="GO:0009052">
    <property type="term" value="P:pentose-phosphate shunt, non-oxidative branch"/>
    <property type="evidence" value="ECO:0007669"/>
    <property type="project" value="UniProtKB-ARBA"/>
</dbReference>
<evidence type="ECO:0000256" key="3">
    <source>
        <dbReference type="ARBA" id="ARBA00007131"/>
    </source>
</evidence>
<dbReference type="Proteomes" id="UP000484015">
    <property type="component" value="Unassembled WGS sequence"/>
</dbReference>
<evidence type="ECO:0000256" key="9">
    <source>
        <dbReference type="ARBA" id="ARBA00023052"/>
    </source>
</evidence>
<dbReference type="GO" id="GO:0004802">
    <property type="term" value="F:transketolase activity"/>
    <property type="evidence" value="ECO:0007669"/>
    <property type="project" value="UniProtKB-UniRule"/>
</dbReference>
<dbReference type="InterPro" id="IPR055152">
    <property type="entry name" value="Transketolase-like_C_2"/>
</dbReference>
<dbReference type="InterPro" id="IPR005475">
    <property type="entry name" value="Transketolase-like_Pyr-bd"/>
</dbReference>
<dbReference type="InterPro" id="IPR005478">
    <property type="entry name" value="Transketolase_bac-like"/>
</dbReference>
<dbReference type="InterPro" id="IPR029061">
    <property type="entry name" value="THDP-binding"/>
</dbReference>
<feature type="domain" description="Transketolase-like pyrimidine-binding" evidence="17">
    <location>
        <begin position="357"/>
        <end position="527"/>
    </location>
</feature>
<protein>
    <recommendedName>
        <fullName evidence="5 11">Transketolase</fullName>
        <ecNumber evidence="5 11">2.2.1.1</ecNumber>
    </recommendedName>
</protein>
<dbReference type="AlphaFoldDB" id="A0A6L6Q6M0"/>
<feature type="binding site" evidence="14">
    <location>
        <position position="188"/>
    </location>
    <ligand>
        <name>thiamine diphosphate</name>
        <dbReference type="ChEBI" id="CHEBI:58937"/>
    </ligand>
</feature>
<organism evidence="18 19">
    <name type="scientific">Pseudoduganella ginsengisoli</name>
    <dbReference type="NCBI Taxonomy" id="1462440"/>
    <lineage>
        <taxon>Bacteria</taxon>
        <taxon>Pseudomonadati</taxon>
        <taxon>Pseudomonadota</taxon>
        <taxon>Betaproteobacteria</taxon>
        <taxon>Burkholderiales</taxon>
        <taxon>Oxalobacteraceae</taxon>
        <taxon>Telluria group</taxon>
        <taxon>Pseudoduganella</taxon>
    </lineage>
</organism>
<evidence type="ECO:0000256" key="10">
    <source>
        <dbReference type="ARBA" id="ARBA00049473"/>
    </source>
</evidence>
<feature type="binding site" evidence="13">
    <location>
        <position position="263"/>
    </location>
    <ligand>
        <name>substrate</name>
    </ligand>
</feature>
<comment type="cofactor">
    <cofactor evidence="1">
        <name>Ca(2+)</name>
        <dbReference type="ChEBI" id="CHEBI:29108"/>
    </cofactor>
</comment>
<dbReference type="PROSITE" id="PS00801">
    <property type="entry name" value="TRANSKETOLASE_1"/>
    <property type="match status" value="1"/>
</dbReference>
<evidence type="ECO:0000256" key="4">
    <source>
        <dbReference type="ARBA" id="ARBA00011738"/>
    </source>
</evidence>
<evidence type="ECO:0000256" key="15">
    <source>
        <dbReference type="PIRSR" id="PIRSR605478-4"/>
    </source>
</evidence>
<evidence type="ECO:0000256" key="5">
    <source>
        <dbReference type="ARBA" id="ARBA00013152"/>
    </source>
</evidence>
<evidence type="ECO:0000256" key="11">
    <source>
        <dbReference type="NCBIfam" id="TIGR00232"/>
    </source>
</evidence>
<feature type="binding site" evidence="14">
    <location>
        <position position="159"/>
    </location>
    <ligand>
        <name>thiamine diphosphate</name>
        <dbReference type="ChEBI" id="CHEBI:58937"/>
    </ligand>
</feature>
<dbReference type="Pfam" id="PF00456">
    <property type="entry name" value="Transketolase_N"/>
    <property type="match status" value="1"/>
</dbReference>
<keyword evidence="19" id="KW-1185">Reference proteome</keyword>
<accession>A0A6L6Q6M0</accession>
<dbReference type="EC" id="2.2.1.1" evidence="5 11"/>
<evidence type="ECO:0000256" key="2">
    <source>
        <dbReference type="ARBA" id="ARBA00001941"/>
    </source>
</evidence>
<dbReference type="PANTHER" id="PTHR43522:SF2">
    <property type="entry name" value="TRANSKETOLASE 1-RELATED"/>
    <property type="match status" value="1"/>
</dbReference>
<dbReference type="GO" id="GO:0046872">
    <property type="term" value="F:metal ion binding"/>
    <property type="evidence" value="ECO:0007669"/>
    <property type="project" value="UniProtKB-KW"/>
</dbReference>
<dbReference type="Gene3D" id="3.40.50.970">
    <property type="match status" value="2"/>
</dbReference>
<feature type="binding site" evidence="14">
    <location>
        <begin position="117"/>
        <end position="119"/>
    </location>
    <ligand>
        <name>thiamine diphosphate</name>
        <dbReference type="ChEBI" id="CHEBI:58937"/>
    </ligand>
</feature>
<dbReference type="SUPFAM" id="SSF52922">
    <property type="entry name" value="TK C-terminal domain-like"/>
    <property type="match status" value="1"/>
</dbReference>
<evidence type="ECO:0000256" key="1">
    <source>
        <dbReference type="ARBA" id="ARBA00001913"/>
    </source>
</evidence>
<feature type="binding site" evidence="14">
    <location>
        <position position="263"/>
    </location>
    <ligand>
        <name>thiamine diphosphate</name>
        <dbReference type="ChEBI" id="CHEBI:58937"/>
    </ligand>
</feature>
<name>A0A6L6Q6M0_9BURK</name>
<keyword evidence="7 15" id="KW-0479">Metal-binding</keyword>
<feature type="site" description="Important for catalytic activity" evidence="16">
    <location>
        <position position="263"/>
    </location>
</feature>
<dbReference type="RefSeq" id="WP_155441279.1">
    <property type="nucleotide sequence ID" value="NZ_WNLA01000019.1"/>
</dbReference>
<comment type="subunit">
    <text evidence="4">Homodimer.</text>
</comment>
<feature type="binding site" evidence="15">
    <location>
        <position position="158"/>
    </location>
    <ligand>
        <name>Mg(2+)</name>
        <dbReference type="ChEBI" id="CHEBI:18420"/>
    </ligand>
</feature>
<feature type="binding site" evidence="13">
    <location>
        <position position="360"/>
    </location>
    <ligand>
        <name>substrate</name>
    </ligand>
</feature>
<evidence type="ECO:0000256" key="13">
    <source>
        <dbReference type="PIRSR" id="PIRSR605478-2"/>
    </source>
</evidence>
<comment type="cofactor">
    <cofactor evidence="2">
        <name>Co(2+)</name>
        <dbReference type="ChEBI" id="CHEBI:48828"/>
    </cofactor>
</comment>
<feature type="binding site" evidence="13">
    <location>
        <position position="471"/>
    </location>
    <ligand>
        <name>substrate</name>
    </ligand>
</feature>
<dbReference type="Pfam" id="PF02779">
    <property type="entry name" value="Transket_pyr"/>
    <property type="match status" value="1"/>
</dbReference>
<dbReference type="SUPFAM" id="SSF52518">
    <property type="entry name" value="Thiamin diphosphate-binding fold (THDP-binding)"/>
    <property type="match status" value="2"/>
</dbReference>
<evidence type="ECO:0000256" key="8">
    <source>
        <dbReference type="ARBA" id="ARBA00022842"/>
    </source>
</evidence>
<evidence type="ECO:0000259" key="17">
    <source>
        <dbReference type="SMART" id="SM00861"/>
    </source>
</evidence>
<proteinExistence type="inferred from homology"/>
<keyword evidence="9 14" id="KW-0786">Thiamine pyrophosphate</keyword>
<sequence length="665" mass="71294">MTTTLPTTQMANAIRALAMDAVQKANSGHPGMPMGMAEIAVALWSGHHRHNPSNPKWVNRDRFLLSNGHGSMLHYALLHLAGYAVTMDDIRDFRQMHSKTPGHPEVDITPGVETTTGPLGQGIANAVGMALAEWLLANEFNKPGFDIVDHYTYAFLGDGCLMEGISHEVCSLAGTLGLKKLIALYDDNGISIDGKVEGWFTDDTPKRFEAYGWNVIRDVDGHDVAAVDAAIAAAKKADKPTLICCKTVIGKGSPNLQGGDKVHGAALGEKEVAAVREYIGWDAAPFEIPAGVYAAWDAKEAGAKHEAEWVAKLEAYKAQFPKEAAELARRMAGDLPANFDDVLKAAIAACVEKKETIATRKASQNAIQALAPVLPEFLGGSADLTGSNLTNWKEIVPVRSGQPGNHINYGVREFGMSAIMNGVALHGGYIPFGATFLTFSDYSRNALRMAALMKQRALFVFTHDSIGLGEDGPTHQSVEHVSSLRLIPNLDNWRPADTVETMVAWGESVKRKNGPSTLIFSRQNLPYLERSQSVIDNIARGGYVLNDVADAKAILIATGSEVELAVKAASALAAEGINVRVVSMPSTEVFDRQDAAYKASVLTKGVPRVAIEAGVTDFWYKYVGLEGAVVGIDTFGESAPAGVLFKHFGFTVDNVVAKVKSVVVA</sequence>
<comment type="cofactor">
    <cofactor evidence="14">
        <name>thiamine diphosphate</name>
        <dbReference type="ChEBI" id="CHEBI:58937"/>
    </cofactor>
    <text evidence="14">Binds 1 thiamine pyrophosphate per subunit. During the reaction, the substrate forms a covalent intermediate with the cofactor.</text>
</comment>
<dbReference type="Pfam" id="PF22613">
    <property type="entry name" value="Transketolase_C_1"/>
    <property type="match status" value="1"/>
</dbReference>
<dbReference type="InterPro" id="IPR005474">
    <property type="entry name" value="Transketolase_N"/>
</dbReference>
<dbReference type="NCBIfam" id="TIGR00232">
    <property type="entry name" value="tktlase_bact"/>
    <property type="match status" value="1"/>
</dbReference>
<evidence type="ECO:0000256" key="14">
    <source>
        <dbReference type="PIRSR" id="PIRSR605478-3"/>
    </source>
</evidence>
<feature type="binding site" evidence="13">
    <location>
        <position position="522"/>
    </location>
    <ligand>
        <name>substrate</name>
    </ligand>
</feature>
<dbReference type="GO" id="GO:0005829">
    <property type="term" value="C:cytosol"/>
    <property type="evidence" value="ECO:0007669"/>
    <property type="project" value="TreeGrafter"/>
</dbReference>
<evidence type="ECO:0000256" key="7">
    <source>
        <dbReference type="ARBA" id="ARBA00022723"/>
    </source>
</evidence>
<evidence type="ECO:0000256" key="6">
    <source>
        <dbReference type="ARBA" id="ARBA00022679"/>
    </source>
</evidence>
<feature type="binding site" evidence="14">
    <location>
        <position position="439"/>
    </location>
    <ligand>
        <name>thiamine diphosphate</name>
        <dbReference type="ChEBI" id="CHEBI:58937"/>
    </ligand>
</feature>
<feature type="binding site" evidence="14">
    <location>
        <position position="69"/>
    </location>
    <ligand>
        <name>thiamine diphosphate</name>
        <dbReference type="ChEBI" id="CHEBI:58937"/>
    </ligand>
</feature>
<dbReference type="CDD" id="cd02012">
    <property type="entry name" value="TPP_TK"/>
    <property type="match status" value="1"/>
</dbReference>
<dbReference type="PANTHER" id="PTHR43522">
    <property type="entry name" value="TRANSKETOLASE"/>
    <property type="match status" value="1"/>
</dbReference>
<evidence type="ECO:0000313" key="18">
    <source>
        <dbReference type="EMBL" id="MTW04921.1"/>
    </source>
</evidence>
<reference evidence="18 19" key="1">
    <citation type="submission" date="2019-11" db="EMBL/GenBank/DDBJ databases">
        <title>Type strains purchased from KCTC, JCM and DSMZ.</title>
        <authorList>
            <person name="Lu H."/>
        </authorList>
    </citation>
    <scope>NUCLEOTIDE SEQUENCE [LARGE SCALE GENOMIC DNA]</scope>
    <source>
        <strain evidence="18 19">KCTC 42409</strain>
    </source>
</reference>
<comment type="cofactor">
    <cofactor evidence="15">
        <name>Mg(2+)</name>
        <dbReference type="ChEBI" id="CHEBI:18420"/>
    </cofactor>
    <text evidence="15">Binds 1 Mg(2+) ion per subunit. Can also utilize other divalent metal cations, such as Ca(2+), Mn(2+) and Co(2+).</text>
</comment>
<feature type="binding site" evidence="13">
    <location>
        <position position="475"/>
    </location>
    <ligand>
        <name>substrate</name>
    </ligand>
</feature>
<dbReference type="FunFam" id="3.40.50.920:FF:000003">
    <property type="entry name" value="Transketolase"/>
    <property type="match status" value="1"/>
</dbReference>
<feature type="binding site" evidence="13">
    <location>
        <position position="29"/>
    </location>
    <ligand>
        <name>substrate</name>
    </ligand>
</feature>
<dbReference type="SMART" id="SM00861">
    <property type="entry name" value="Transket_pyr"/>
    <property type="match status" value="1"/>
</dbReference>
<dbReference type="InterPro" id="IPR049557">
    <property type="entry name" value="Transketolase_CS"/>
</dbReference>
<feature type="site" description="Important for catalytic activity" evidence="16">
    <location>
        <position position="29"/>
    </location>
</feature>
<comment type="similarity">
    <text evidence="3">Belongs to the transketolase family.</text>
</comment>
<dbReference type="OrthoDB" id="8732661at2"/>
<evidence type="ECO:0000256" key="12">
    <source>
        <dbReference type="PIRSR" id="PIRSR605478-1"/>
    </source>
</evidence>
<dbReference type="InterPro" id="IPR033247">
    <property type="entry name" value="Transketolase_fam"/>
</dbReference>
<evidence type="ECO:0000313" key="19">
    <source>
        <dbReference type="Proteomes" id="UP000484015"/>
    </source>
</evidence>
<feature type="active site" description="Proton donor" evidence="12">
    <location>
        <position position="413"/>
    </location>
</feature>
<feature type="binding site" evidence="13">
    <location>
        <position position="387"/>
    </location>
    <ligand>
        <name>substrate</name>
    </ligand>
</feature>
<dbReference type="FunFam" id="3.40.50.970:FF:000003">
    <property type="entry name" value="Transketolase"/>
    <property type="match status" value="1"/>
</dbReference>
<comment type="catalytic activity">
    <reaction evidence="10">
        <text>D-sedoheptulose 7-phosphate + D-glyceraldehyde 3-phosphate = aldehydo-D-ribose 5-phosphate + D-xylulose 5-phosphate</text>
        <dbReference type="Rhea" id="RHEA:10508"/>
        <dbReference type="ChEBI" id="CHEBI:57483"/>
        <dbReference type="ChEBI" id="CHEBI:57737"/>
        <dbReference type="ChEBI" id="CHEBI:58273"/>
        <dbReference type="ChEBI" id="CHEBI:59776"/>
        <dbReference type="EC" id="2.2.1.1"/>
    </reaction>
</comment>
<evidence type="ECO:0000256" key="16">
    <source>
        <dbReference type="PIRSR" id="PIRSR605478-5"/>
    </source>
</evidence>
<dbReference type="Gene3D" id="3.40.50.920">
    <property type="match status" value="1"/>
</dbReference>